<feature type="chain" id="PRO_5013392561" evidence="2">
    <location>
        <begin position="19"/>
        <end position="107"/>
    </location>
</feature>
<dbReference type="RefSeq" id="WP_087711315.1">
    <property type="nucleotide sequence ID" value="NZ_JAKYXK010000023.1"/>
</dbReference>
<proteinExistence type="predicted"/>
<sequence>MKKIILLAAFGVAGLVNAKNAEETKPAKETEKEKKEVIQEKNTNESSKAESKTLQYNCIEYSMYIPCLDMFLDDQVCYGSGTCVSTWDDAWNCMTTNGTLATKFFCG</sequence>
<dbReference type="Proteomes" id="UP000196355">
    <property type="component" value="Unassembled WGS sequence"/>
</dbReference>
<feature type="region of interest" description="Disordered" evidence="1">
    <location>
        <begin position="22"/>
        <end position="50"/>
    </location>
</feature>
<evidence type="ECO:0000256" key="1">
    <source>
        <dbReference type="SAM" id="MobiDB-lite"/>
    </source>
</evidence>
<dbReference type="AlphaFoldDB" id="A0A202BWK9"/>
<keyword evidence="4" id="KW-1185">Reference proteome</keyword>
<dbReference type="EMBL" id="MVAG01000128">
    <property type="protein sequence ID" value="OVE55861.1"/>
    <property type="molecule type" value="Genomic_DNA"/>
</dbReference>
<protein>
    <submittedName>
        <fullName evidence="3">Uncharacterized protein</fullName>
    </submittedName>
</protein>
<feature type="signal peptide" evidence="2">
    <location>
        <begin position="1"/>
        <end position="18"/>
    </location>
</feature>
<evidence type="ECO:0000256" key="2">
    <source>
        <dbReference type="SAM" id="SignalP"/>
    </source>
</evidence>
<name>A0A202BWK9_9FLAO</name>
<accession>A0A202BWK9</accession>
<gene>
    <name evidence="3" type="ORF">B0E34_16745</name>
</gene>
<comment type="caution">
    <text evidence="3">The sequence shown here is derived from an EMBL/GenBank/DDBJ whole genome shotgun (WGS) entry which is preliminary data.</text>
</comment>
<organism evidence="3 4">
    <name type="scientific">Chryseobacterium mucoviscidosis</name>
    <dbReference type="NCBI Taxonomy" id="1945581"/>
    <lineage>
        <taxon>Bacteria</taxon>
        <taxon>Pseudomonadati</taxon>
        <taxon>Bacteroidota</taxon>
        <taxon>Flavobacteriia</taxon>
        <taxon>Flavobacteriales</taxon>
        <taxon>Weeksellaceae</taxon>
        <taxon>Chryseobacterium group</taxon>
        <taxon>Chryseobacterium</taxon>
    </lineage>
</organism>
<reference evidence="4" key="1">
    <citation type="submission" date="2017-02" db="EMBL/GenBank/DDBJ databases">
        <authorList>
            <person name="Tetz G."/>
            <person name="Tetz V."/>
        </authorList>
    </citation>
    <scope>NUCLEOTIDE SEQUENCE [LARGE SCALE GENOMIC DNA]</scope>
    <source>
        <strain evidence="4">VT16-26</strain>
    </source>
</reference>
<keyword evidence="2" id="KW-0732">Signal</keyword>
<evidence type="ECO:0000313" key="4">
    <source>
        <dbReference type="Proteomes" id="UP000196355"/>
    </source>
</evidence>
<evidence type="ECO:0000313" key="3">
    <source>
        <dbReference type="EMBL" id="OVE55861.1"/>
    </source>
</evidence>